<dbReference type="SUPFAM" id="SSF81321">
    <property type="entry name" value="Family A G protein-coupled receptor-like"/>
    <property type="match status" value="1"/>
</dbReference>
<evidence type="ECO:0000313" key="12">
    <source>
        <dbReference type="Proteomes" id="UP000694941"/>
    </source>
</evidence>
<keyword evidence="5 9" id="KW-0297">G-protein coupled receptor</keyword>
<feature type="transmembrane region" description="Helical" evidence="10">
    <location>
        <begin position="315"/>
        <end position="340"/>
    </location>
</feature>
<evidence type="ECO:0000259" key="11">
    <source>
        <dbReference type="PROSITE" id="PS50262"/>
    </source>
</evidence>
<feature type="transmembrane region" description="Helical" evidence="10">
    <location>
        <begin position="120"/>
        <end position="138"/>
    </location>
</feature>
<proteinExistence type="inferred from homology"/>
<gene>
    <name evidence="13" type="primary">LOC111089136</name>
</gene>
<evidence type="ECO:0000256" key="7">
    <source>
        <dbReference type="ARBA" id="ARBA00023170"/>
    </source>
</evidence>
<evidence type="ECO:0000256" key="6">
    <source>
        <dbReference type="ARBA" id="ARBA00023136"/>
    </source>
</evidence>
<feature type="transmembrane region" description="Helical" evidence="10">
    <location>
        <begin position="159"/>
        <end position="180"/>
    </location>
</feature>
<dbReference type="Gene3D" id="1.20.1070.10">
    <property type="entry name" value="Rhodopsin 7-helix transmembrane proteins"/>
    <property type="match status" value="1"/>
</dbReference>
<evidence type="ECO:0000256" key="10">
    <source>
        <dbReference type="SAM" id="Phobius"/>
    </source>
</evidence>
<keyword evidence="8 9" id="KW-0807">Transducer</keyword>
<dbReference type="PRINTS" id="PR00237">
    <property type="entry name" value="GPCRRHODOPSN"/>
</dbReference>
<dbReference type="PROSITE" id="PS00237">
    <property type="entry name" value="G_PROTEIN_RECEP_F1_1"/>
    <property type="match status" value="1"/>
</dbReference>
<keyword evidence="12" id="KW-1185">Reference proteome</keyword>
<evidence type="ECO:0000256" key="1">
    <source>
        <dbReference type="ARBA" id="ARBA00004141"/>
    </source>
</evidence>
<evidence type="ECO:0000256" key="8">
    <source>
        <dbReference type="ARBA" id="ARBA00023224"/>
    </source>
</evidence>
<dbReference type="CDD" id="cd14993">
    <property type="entry name" value="7tmA_CCKR-like"/>
    <property type="match status" value="1"/>
</dbReference>
<keyword evidence="7 9" id="KW-0675">Receptor</keyword>
<dbReference type="InterPro" id="IPR000276">
    <property type="entry name" value="GPCR_Rhodpsn"/>
</dbReference>
<dbReference type="Pfam" id="PF00001">
    <property type="entry name" value="7tm_1"/>
    <property type="match status" value="1"/>
</dbReference>
<evidence type="ECO:0000256" key="4">
    <source>
        <dbReference type="ARBA" id="ARBA00022989"/>
    </source>
</evidence>
<dbReference type="PANTHER" id="PTHR45695:SF15">
    <property type="entry name" value="OPSIN RH2"/>
    <property type="match status" value="1"/>
</dbReference>
<keyword evidence="6 10" id="KW-0472">Membrane</keyword>
<evidence type="ECO:0000256" key="3">
    <source>
        <dbReference type="ARBA" id="ARBA00022692"/>
    </source>
</evidence>
<feature type="transmembrane region" description="Helical" evidence="10">
    <location>
        <begin position="214"/>
        <end position="236"/>
    </location>
</feature>
<name>A0ABM1TLJ2_LIMPO</name>
<dbReference type="Proteomes" id="UP000694941">
    <property type="component" value="Unplaced"/>
</dbReference>
<comment type="similarity">
    <text evidence="2 9">Belongs to the G-protein coupled receptor 1 family.</text>
</comment>
<sequence>MSLEEGWLQLALNFSGSLNESDLNNVLKAYDKETLTLRKPSNLTLIIFYVICFLVATSANAVALLVFYRYRHIRRSSNVLLITLAVADLLVALVCMPTAVGSIAYRLWMYGDVMCKMTNYLQGVAVSASIFTMTLMSIDRYVVICHPLTYRQCFCRRHSRWGIIFLWLLAASLFIPVLIIRQTGGFGLSMPVTNTDVVFVFCVEVWKDVWSRRFYGLAMFVLVNVLPAIVMTLTYSKIGIQLCYQKQELTTDQPVGTIPRRQTSSYRLEELVQSRRVVARRFVILTLVFAVCWVPYNIATLLMEFPLQQEIHEGLMAFLPFGLFLGHANSAINPLLYCWLNHRFGHDFLDLLRCRKRSTLQRERARVIHDAAKKEEVPLESRTLNLTSTSTLNTVKRNSTV</sequence>
<evidence type="ECO:0000256" key="2">
    <source>
        <dbReference type="ARBA" id="ARBA00010663"/>
    </source>
</evidence>
<keyword evidence="3 9" id="KW-0812">Transmembrane</keyword>
<evidence type="ECO:0000313" key="13">
    <source>
        <dbReference type="RefSeq" id="XP_022256748.1"/>
    </source>
</evidence>
<reference evidence="13" key="1">
    <citation type="submission" date="2025-08" db="UniProtKB">
        <authorList>
            <consortium name="RefSeq"/>
        </authorList>
    </citation>
    <scope>IDENTIFICATION</scope>
    <source>
        <tissue evidence="13">Muscle</tissue>
    </source>
</reference>
<feature type="transmembrane region" description="Helical" evidence="10">
    <location>
        <begin position="282"/>
        <end position="303"/>
    </location>
</feature>
<dbReference type="PANTHER" id="PTHR45695">
    <property type="entry name" value="LEUCOKININ RECEPTOR-RELATED"/>
    <property type="match status" value="1"/>
</dbReference>
<dbReference type="PROSITE" id="PS50262">
    <property type="entry name" value="G_PROTEIN_RECEP_F1_2"/>
    <property type="match status" value="1"/>
</dbReference>
<feature type="transmembrane region" description="Helical" evidence="10">
    <location>
        <begin position="46"/>
        <end position="67"/>
    </location>
</feature>
<dbReference type="RefSeq" id="XP_022256748.1">
    <property type="nucleotide sequence ID" value="XM_022401040.1"/>
</dbReference>
<accession>A0ABM1TLJ2</accession>
<feature type="domain" description="G-protein coupled receptors family 1 profile" evidence="11">
    <location>
        <begin position="59"/>
        <end position="337"/>
    </location>
</feature>
<dbReference type="InterPro" id="IPR017452">
    <property type="entry name" value="GPCR_Rhodpsn_7TM"/>
</dbReference>
<organism evidence="12 13">
    <name type="scientific">Limulus polyphemus</name>
    <name type="common">Atlantic horseshoe crab</name>
    <dbReference type="NCBI Taxonomy" id="6850"/>
    <lineage>
        <taxon>Eukaryota</taxon>
        <taxon>Metazoa</taxon>
        <taxon>Ecdysozoa</taxon>
        <taxon>Arthropoda</taxon>
        <taxon>Chelicerata</taxon>
        <taxon>Merostomata</taxon>
        <taxon>Xiphosura</taxon>
        <taxon>Limulidae</taxon>
        <taxon>Limulus</taxon>
    </lineage>
</organism>
<feature type="transmembrane region" description="Helical" evidence="10">
    <location>
        <begin position="79"/>
        <end position="108"/>
    </location>
</feature>
<evidence type="ECO:0000256" key="5">
    <source>
        <dbReference type="ARBA" id="ARBA00023040"/>
    </source>
</evidence>
<keyword evidence="4 10" id="KW-1133">Transmembrane helix</keyword>
<evidence type="ECO:0000256" key="9">
    <source>
        <dbReference type="RuleBase" id="RU000688"/>
    </source>
</evidence>
<protein>
    <submittedName>
        <fullName evidence="13">Orexin receptor type 2-like isoform X1</fullName>
    </submittedName>
</protein>
<comment type="subcellular location">
    <subcellularLocation>
        <location evidence="1">Membrane</location>
        <topology evidence="1">Multi-pass membrane protein</topology>
    </subcellularLocation>
</comment>
<dbReference type="GeneID" id="111089136"/>